<dbReference type="Pfam" id="PF26576">
    <property type="entry name" value="IBH1_N"/>
    <property type="match status" value="1"/>
</dbReference>
<organism evidence="7 8">
    <name type="scientific">Musa troglodytarum</name>
    <name type="common">fe'i banana</name>
    <dbReference type="NCBI Taxonomy" id="320322"/>
    <lineage>
        <taxon>Eukaryota</taxon>
        <taxon>Viridiplantae</taxon>
        <taxon>Streptophyta</taxon>
        <taxon>Embryophyta</taxon>
        <taxon>Tracheophyta</taxon>
        <taxon>Spermatophyta</taxon>
        <taxon>Magnoliopsida</taxon>
        <taxon>Liliopsida</taxon>
        <taxon>Zingiberales</taxon>
        <taxon>Musaceae</taxon>
        <taxon>Musa</taxon>
    </lineage>
</organism>
<dbReference type="CDD" id="cd07505">
    <property type="entry name" value="HAD_BPGM-like"/>
    <property type="match status" value="1"/>
</dbReference>
<proteinExistence type="predicted"/>
<evidence type="ECO:0000256" key="2">
    <source>
        <dbReference type="ARBA" id="ARBA00022723"/>
    </source>
</evidence>
<dbReference type="InterPro" id="IPR041492">
    <property type="entry name" value="HAD_2"/>
</dbReference>
<dbReference type="SUPFAM" id="SSF56784">
    <property type="entry name" value="HAD-like"/>
    <property type="match status" value="1"/>
</dbReference>
<dbReference type="SFLD" id="SFLDS00003">
    <property type="entry name" value="Haloacid_Dehalogenase"/>
    <property type="match status" value="1"/>
</dbReference>
<dbReference type="OrthoDB" id="273823at2759"/>
<dbReference type="InterPro" id="IPR023214">
    <property type="entry name" value="HAD_sf"/>
</dbReference>
<dbReference type="InterPro" id="IPR036412">
    <property type="entry name" value="HAD-like_sf"/>
</dbReference>
<evidence type="ECO:0000256" key="5">
    <source>
        <dbReference type="SAM" id="MobiDB-lite"/>
    </source>
</evidence>
<accession>A0A9E7EMD7</accession>
<reference evidence="7" key="1">
    <citation type="submission" date="2022-05" db="EMBL/GenBank/DDBJ databases">
        <title>The Musa troglodytarum L. genome provides insights into the mechanism of non-climacteric behaviour and enrichment of carotenoids.</title>
        <authorList>
            <person name="Wang J."/>
        </authorList>
    </citation>
    <scope>NUCLEOTIDE SEQUENCE</scope>
    <source>
        <tissue evidence="7">Leaf</tissue>
    </source>
</reference>
<dbReference type="GO" id="GO:0046872">
    <property type="term" value="F:metal ion binding"/>
    <property type="evidence" value="ECO:0007669"/>
    <property type="project" value="UniProtKB-KW"/>
</dbReference>
<dbReference type="PANTHER" id="PTHR46193">
    <property type="entry name" value="6-PHOSPHOGLUCONATE PHOSPHATASE"/>
    <property type="match status" value="1"/>
</dbReference>
<dbReference type="Gene3D" id="1.10.150.240">
    <property type="entry name" value="Putative phosphatase, domain 2"/>
    <property type="match status" value="1"/>
</dbReference>
<keyword evidence="4" id="KW-0119">Carbohydrate metabolism</keyword>
<dbReference type="SFLD" id="SFLDG01135">
    <property type="entry name" value="C1.5.6:_HAD__Beta-PGM__Phospha"/>
    <property type="match status" value="1"/>
</dbReference>
<dbReference type="PANTHER" id="PTHR46193:SF18">
    <property type="entry name" value="HEXITOL PHOSPHATASE B"/>
    <property type="match status" value="1"/>
</dbReference>
<dbReference type="InterPro" id="IPR044549">
    <property type="entry name" value="bHLH_AtIBH1-like"/>
</dbReference>
<keyword evidence="8" id="KW-1185">Reference proteome</keyword>
<dbReference type="EMBL" id="CP097503">
    <property type="protein sequence ID" value="URD80239.1"/>
    <property type="molecule type" value="Genomic_DNA"/>
</dbReference>
<dbReference type="InterPro" id="IPR051600">
    <property type="entry name" value="Beta-PGM-like"/>
</dbReference>
<dbReference type="InterPro" id="IPR006439">
    <property type="entry name" value="HAD-SF_hydro_IA"/>
</dbReference>
<protein>
    <submittedName>
        <fullName evidence="7">Redoxin</fullName>
    </submittedName>
</protein>
<dbReference type="Pfam" id="PF13419">
    <property type="entry name" value="HAD_2"/>
    <property type="match status" value="1"/>
</dbReference>
<dbReference type="InterPro" id="IPR059002">
    <property type="entry name" value="IBH1_N"/>
</dbReference>
<dbReference type="AlphaFoldDB" id="A0A9E7EMD7"/>
<dbReference type="Proteomes" id="UP001055439">
    <property type="component" value="Chromosome 10"/>
</dbReference>
<dbReference type="PRINTS" id="PR00413">
    <property type="entry name" value="HADHALOGNASE"/>
</dbReference>
<feature type="region of interest" description="Disordered" evidence="5">
    <location>
        <begin position="368"/>
        <end position="387"/>
    </location>
</feature>
<sequence>MALCSTALSLRPLSSPTRPPHSPKFPYLSPVPAALFCHRQRPAQTLAMAPLRRLSGTAARASASQKVEEGTVPAGEERAEWGKVSAVLFDMDGVLCNSEELSRMAAVDVFADMGVSVTTDDFIPFMGTGEANFLGGVASVKGVKGFDPEAAKKRFFEIYLDKYAKPNSGIGFPGALELIMECKSRGLKVAVASSADRIKVDANLAAAGLPVSLFDAIVSADAFENLKPAPDIFLAASKNLNVPQSECIVIEDALAGVQAAKAAQMRCIAVTTTLSEEMLQPASPSLIRNEIGSISIDDVLYGGHSVDNASRGLSSVILVILSTPIHSHRSIPHSSVTSSFSFCSIGLVEASRRWVVGFEMAISNAGGDPAARNGGGGERKRKRWADPPVAKWRTEREQKTYSFKLIEAIRRVRRSSAAAATDHSRSRAVRAAADRALAVAARGRTRWSRAILSGRKLKLWDRARACRRKPLGSITAASASASASHTTPKSKPPTLERKARVLGRLVPGCRKLPLPTLLEEASDYIAALEMQVRAMSAIAEILSAAGAAAAEPM</sequence>
<name>A0A9E7EMD7_9LILI</name>
<dbReference type="NCBIfam" id="TIGR01509">
    <property type="entry name" value="HAD-SF-IA-v3"/>
    <property type="match status" value="1"/>
</dbReference>
<dbReference type="GO" id="GO:0003824">
    <property type="term" value="F:catalytic activity"/>
    <property type="evidence" value="ECO:0007669"/>
    <property type="project" value="UniProtKB-ARBA"/>
</dbReference>
<dbReference type="GO" id="GO:0006355">
    <property type="term" value="P:regulation of DNA-templated transcription"/>
    <property type="evidence" value="ECO:0007669"/>
    <property type="project" value="InterPro"/>
</dbReference>
<keyword evidence="3" id="KW-0460">Magnesium</keyword>
<dbReference type="SFLD" id="SFLDG01129">
    <property type="entry name" value="C1.5:_HAD__Beta-PGM__Phosphata"/>
    <property type="match status" value="1"/>
</dbReference>
<evidence type="ECO:0000256" key="1">
    <source>
        <dbReference type="ARBA" id="ARBA00001946"/>
    </source>
</evidence>
<comment type="cofactor">
    <cofactor evidence="1">
        <name>Mg(2+)</name>
        <dbReference type="ChEBI" id="CHEBI:18420"/>
    </cofactor>
</comment>
<dbReference type="InterPro" id="IPR023198">
    <property type="entry name" value="PGP-like_dom2"/>
</dbReference>
<dbReference type="CDD" id="cd11444">
    <property type="entry name" value="bHLH_AtIBH1_like"/>
    <property type="match status" value="1"/>
</dbReference>
<evidence type="ECO:0000256" key="3">
    <source>
        <dbReference type="ARBA" id="ARBA00022842"/>
    </source>
</evidence>
<feature type="domain" description="IBH1-like N-terminal" evidence="6">
    <location>
        <begin position="398"/>
        <end position="453"/>
    </location>
</feature>
<evidence type="ECO:0000313" key="8">
    <source>
        <dbReference type="Proteomes" id="UP001055439"/>
    </source>
</evidence>
<evidence type="ECO:0000313" key="7">
    <source>
        <dbReference type="EMBL" id="URD80239.1"/>
    </source>
</evidence>
<gene>
    <name evidence="7" type="ORF">MUK42_18698</name>
</gene>
<evidence type="ECO:0000256" key="4">
    <source>
        <dbReference type="ARBA" id="ARBA00023277"/>
    </source>
</evidence>
<feature type="region of interest" description="Disordered" evidence="5">
    <location>
        <begin position="476"/>
        <end position="495"/>
    </location>
</feature>
<dbReference type="Gene3D" id="3.40.50.1000">
    <property type="entry name" value="HAD superfamily/HAD-like"/>
    <property type="match status" value="1"/>
</dbReference>
<keyword evidence="2" id="KW-0479">Metal-binding</keyword>
<evidence type="ECO:0000259" key="6">
    <source>
        <dbReference type="Pfam" id="PF26576"/>
    </source>
</evidence>